<name>A0A8H5YR54_9HYPO</name>
<keyword evidence="3" id="KW-1185">Reference proteome</keyword>
<feature type="compositionally biased region" description="Pro residues" evidence="1">
    <location>
        <begin position="1"/>
        <end position="14"/>
    </location>
</feature>
<organism evidence="2 3">
    <name type="scientific">Fusarium globosum</name>
    <dbReference type="NCBI Taxonomy" id="78864"/>
    <lineage>
        <taxon>Eukaryota</taxon>
        <taxon>Fungi</taxon>
        <taxon>Dikarya</taxon>
        <taxon>Ascomycota</taxon>
        <taxon>Pezizomycotina</taxon>
        <taxon>Sordariomycetes</taxon>
        <taxon>Hypocreomycetidae</taxon>
        <taxon>Hypocreales</taxon>
        <taxon>Nectriaceae</taxon>
        <taxon>Fusarium</taxon>
        <taxon>Fusarium fujikuroi species complex</taxon>
    </lineage>
</organism>
<feature type="non-terminal residue" evidence="2">
    <location>
        <position position="1"/>
    </location>
</feature>
<evidence type="ECO:0008006" key="4">
    <source>
        <dbReference type="Google" id="ProtNLM"/>
    </source>
</evidence>
<proteinExistence type="predicted"/>
<feature type="region of interest" description="Disordered" evidence="1">
    <location>
        <begin position="1"/>
        <end position="210"/>
    </location>
</feature>
<dbReference type="Proteomes" id="UP000532311">
    <property type="component" value="Unassembled WGS sequence"/>
</dbReference>
<feature type="compositionally biased region" description="Pro residues" evidence="1">
    <location>
        <begin position="27"/>
        <end position="48"/>
    </location>
</feature>
<dbReference type="AlphaFoldDB" id="A0A8H5YR54"/>
<comment type="caution">
    <text evidence="2">The sequence shown here is derived from an EMBL/GenBank/DDBJ whole genome shotgun (WGS) entry which is preliminary data.</text>
</comment>
<dbReference type="EMBL" id="JAAQPF010000098">
    <property type="protein sequence ID" value="KAF5716176.1"/>
    <property type="molecule type" value="Genomic_DNA"/>
</dbReference>
<evidence type="ECO:0000313" key="2">
    <source>
        <dbReference type="EMBL" id="KAF5716176.1"/>
    </source>
</evidence>
<sequence>QRQGPPSAPRPGPPSGQRQGPPSTQRPGPPPGQHPGPPSGQRQGPPPGQRQGSLPPIALPRRPPPIQRQVPLSVQRQRPLPVAIPQVPRHGVPPQQPAFSGVSRPPTGSGSPYGQSQPASSSPRASDMSGLPRGSPLPQKSNSPARSPSSSALPRGSISGSPLNPSRSRQSTIGSSSVLPTASPASGKSTPSRSRALTAGSQQSSGQKEDRLVTKAIRVIKAVSPADVQKLSDTVGQALFMTVEVGDVGTISNTEYHKSFQGSKYPLVKLFRQTELATEPVPRAPLGGGKCLIPASCIEVGAVVTDNPGLVHGVDLTVSKLSLETTSIATSSPISKFLGSFLTTMATTESRSILKALGVPTSVFNLVEKKGNRDMFIKGFLNGMSLCDSLKIFQDGIPVIKDVWRKGRYVNVNSPQGPFNKAGTYFYLLIYYDEKTGDVGLYVGKTSSLYDRFKQHSVAFSGDNATLHYRMARQLLSKDTTQRLFPITFFPEGSSNHSAFCAWAESFLAVLFECFNPVMLGVQVPMRANQIFGALPDWGRTAQQDAWARAYTRPLAEFILDIGRQVKDADPSLKSFNLSDRFIGLNWAVPLGGGLWHDAHLWIRTPSPAEDSKPAVWSFRTSPKRLTVENRIALFYGRGGTYPAKFRPIVPVEGTSLGPGSFVNAVVEITTHPDIKHPNPFVKIPTVGPFDCWNDASRLGIRVEFQDKGQWKTRYLKADYLAMMATRVFQMDISDFGEEIHQIELCWLHVMKIMAALLNWQWQPITALSKRVWNSYVCRVHTMEFDFFHQRLIIGDTQIVNKPCPKLLTLDETSDLIEKKFGSGVSIGMIPDVILVNPELGQMRREKCDLCYMLPAGVLSRRCLERKALKTVRGLGVFQCPFSATLGRYCTFTDRVEDREDVGDLVYLHRDFYPVQLTMSPPNLFQYLETEEMSAEEAIDDEDGEGDD</sequence>
<feature type="compositionally biased region" description="Low complexity" evidence="1">
    <location>
        <begin position="115"/>
        <end position="126"/>
    </location>
</feature>
<evidence type="ECO:0000256" key="1">
    <source>
        <dbReference type="SAM" id="MobiDB-lite"/>
    </source>
</evidence>
<gene>
    <name evidence="2" type="ORF">FGLOB1_2663</name>
</gene>
<feature type="compositionally biased region" description="Polar residues" evidence="1">
    <location>
        <begin position="178"/>
        <end position="206"/>
    </location>
</feature>
<feature type="compositionally biased region" description="Pro residues" evidence="1">
    <location>
        <begin position="57"/>
        <end position="66"/>
    </location>
</feature>
<feature type="compositionally biased region" description="Low complexity" evidence="1">
    <location>
        <begin position="15"/>
        <end position="26"/>
    </location>
</feature>
<protein>
    <recommendedName>
        <fullName evidence="4">GIY-YIG domain-containing protein</fullName>
    </recommendedName>
</protein>
<accession>A0A8H5YR54</accession>
<feature type="compositionally biased region" description="Low complexity" evidence="1">
    <location>
        <begin position="141"/>
        <end position="177"/>
    </location>
</feature>
<evidence type="ECO:0000313" key="3">
    <source>
        <dbReference type="Proteomes" id="UP000532311"/>
    </source>
</evidence>
<reference evidence="2 3" key="1">
    <citation type="submission" date="2020-05" db="EMBL/GenBank/DDBJ databases">
        <title>Identification and distribution of gene clusters putatively required for synthesis of sphingolipid metabolism inhibitors in phylogenetically diverse species of the filamentous fungus Fusarium.</title>
        <authorList>
            <person name="Kim H.-S."/>
            <person name="Busman M."/>
            <person name="Brown D.W."/>
            <person name="Divon H."/>
            <person name="Uhlig S."/>
            <person name="Proctor R.H."/>
        </authorList>
    </citation>
    <scope>NUCLEOTIDE SEQUENCE [LARGE SCALE GENOMIC DNA]</scope>
    <source>
        <strain evidence="2 3">NRRL 26131</strain>
    </source>
</reference>